<sequence length="175" mass="20231">MNKVETDRLLLRAPREDDAPALLAIRNSGFVRRFNPMSVWDEKRMRGEIREEIENDSAYYIERKADGALLGMIGVEEDELRYRVRAKGVSYYLDEAYARQGYMKEALRTVIRTLFAQDPELEVVSARVFCGNIASERLLLSLGFTCDGCIRRCVRMEDGTVFDDMQFSLLRGELR</sequence>
<dbReference type="Proteomes" id="UP001299220">
    <property type="component" value="Unassembled WGS sequence"/>
</dbReference>
<dbReference type="Gene3D" id="3.40.630.30">
    <property type="match status" value="1"/>
</dbReference>
<dbReference type="Pfam" id="PF13302">
    <property type="entry name" value="Acetyltransf_3"/>
    <property type="match status" value="1"/>
</dbReference>
<dbReference type="PANTHER" id="PTHR43792">
    <property type="entry name" value="GNAT FAMILY, PUTATIVE (AFU_ORTHOLOGUE AFUA_3G00765)-RELATED-RELATED"/>
    <property type="match status" value="1"/>
</dbReference>
<keyword evidence="6" id="KW-1185">Reference proteome</keyword>
<evidence type="ECO:0000256" key="1">
    <source>
        <dbReference type="ARBA" id="ARBA00022679"/>
    </source>
</evidence>
<dbReference type="RefSeq" id="WP_235322067.1">
    <property type="nucleotide sequence ID" value="NZ_JAFBIT010000001.1"/>
</dbReference>
<evidence type="ECO:0000256" key="3">
    <source>
        <dbReference type="ARBA" id="ARBA00038502"/>
    </source>
</evidence>
<evidence type="ECO:0000313" key="6">
    <source>
        <dbReference type="Proteomes" id="UP001299220"/>
    </source>
</evidence>
<dbReference type="InterPro" id="IPR000182">
    <property type="entry name" value="GNAT_dom"/>
</dbReference>
<organism evidence="5 6">
    <name type="scientific">Anaeromassilibacillus senegalensis</name>
    <dbReference type="NCBI Taxonomy" id="1673717"/>
    <lineage>
        <taxon>Bacteria</taxon>
        <taxon>Bacillati</taxon>
        <taxon>Bacillota</taxon>
        <taxon>Clostridia</taxon>
        <taxon>Eubacteriales</taxon>
        <taxon>Acutalibacteraceae</taxon>
        <taxon>Anaeromassilibacillus</taxon>
    </lineage>
</organism>
<evidence type="ECO:0000256" key="2">
    <source>
        <dbReference type="ARBA" id="ARBA00023315"/>
    </source>
</evidence>
<proteinExistence type="inferred from homology"/>
<evidence type="ECO:0000259" key="4">
    <source>
        <dbReference type="PROSITE" id="PS51186"/>
    </source>
</evidence>
<reference evidence="5 6" key="1">
    <citation type="submission" date="2020-12" db="EMBL/GenBank/DDBJ databases">
        <title>Whole genome sequences of gut porcine anaerobes.</title>
        <authorList>
            <person name="Kubasova T."/>
            <person name="Jahodarova E."/>
            <person name="Rychlik I."/>
        </authorList>
    </citation>
    <scope>NUCLEOTIDE SEQUENCE [LARGE SCALE GENOMIC DNA]</scope>
    <source>
        <strain evidence="5 6">An867</strain>
    </source>
</reference>
<dbReference type="PANTHER" id="PTHR43792:SF8">
    <property type="entry name" value="[RIBOSOMAL PROTEIN US5]-ALANINE N-ACETYLTRANSFERASE"/>
    <property type="match status" value="1"/>
</dbReference>
<gene>
    <name evidence="5" type="ORF">JQM67_00670</name>
</gene>
<dbReference type="InterPro" id="IPR016181">
    <property type="entry name" value="Acyl_CoA_acyltransferase"/>
</dbReference>
<dbReference type="PROSITE" id="PS51186">
    <property type="entry name" value="GNAT"/>
    <property type="match status" value="1"/>
</dbReference>
<dbReference type="SUPFAM" id="SSF55729">
    <property type="entry name" value="Acyl-CoA N-acyltransferases (Nat)"/>
    <property type="match status" value="1"/>
</dbReference>
<evidence type="ECO:0000313" key="5">
    <source>
        <dbReference type="EMBL" id="MCF2651124.1"/>
    </source>
</evidence>
<keyword evidence="1" id="KW-0808">Transferase</keyword>
<keyword evidence="2" id="KW-0012">Acyltransferase</keyword>
<comment type="caution">
    <text evidence="5">The sequence shown here is derived from an EMBL/GenBank/DDBJ whole genome shotgun (WGS) entry which is preliminary data.</text>
</comment>
<accession>A0ABS9CMF1</accession>
<name>A0ABS9CMF1_9FIRM</name>
<protein>
    <submittedName>
        <fullName evidence="5">GNAT family N-acetyltransferase</fullName>
    </submittedName>
</protein>
<dbReference type="InterPro" id="IPR051531">
    <property type="entry name" value="N-acetyltransferase"/>
</dbReference>
<feature type="domain" description="N-acetyltransferase" evidence="4">
    <location>
        <begin position="9"/>
        <end position="170"/>
    </location>
</feature>
<dbReference type="EMBL" id="JAFBIT010000001">
    <property type="protein sequence ID" value="MCF2651124.1"/>
    <property type="molecule type" value="Genomic_DNA"/>
</dbReference>
<comment type="similarity">
    <text evidence="3">Belongs to the acetyltransferase family. RimJ subfamily.</text>
</comment>